<feature type="domain" description="Cas12f1-like TNB" evidence="2">
    <location>
        <begin position="4"/>
        <end position="48"/>
    </location>
</feature>
<dbReference type="OrthoDB" id="33505at2157"/>
<dbReference type="GO" id="GO:0003677">
    <property type="term" value="F:DNA binding"/>
    <property type="evidence" value="ECO:0007669"/>
    <property type="project" value="UniProtKB-KW"/>
</dbReference>
<protein>
    <submittedName>
        <fullName evidence="3">Transposase DNA-binding domain-containing protein</fullName>
    </submittedName>
</protein>
<evidence type="ECO:0000256" key="1">
    <source>
        <dbReference type="ARBA" id="ARBA00023125"/>
    </source>
</evidence>
<reference evidence="3 4" key="1">
    <citation type="submission" date="2016-10" db="EMBL/GenBank/DDBJ databases">
        <authorList>
            <person name="Varghese N."/>
            <person name="Submissions S."/>
        </authorList>
    </citation>
    <scope>NUCLEOTIDE SEQUENCE [LARGE SCALE GENOMIC DNA]</scope>
    <source>
        <strain evidence="3 4">DSM 16643</strain>
    </source>
</reference>
<accession>A0A1G5WXE2</accession>
<keyword evidence="4" id="KW-1185">Reference proteome</keyword>
<dbReference type="Proteomes" id="UP000323439">
    <property type="component" value="Unassembled WGS sequence"/>
</dbReference>
<name>A0A1G5WXE2_9EURY</name>
<dbReference type="EMBL" id="FMXB01000014">
    <property type="protein sequence ID" value="SDA62167.1"/>
    <property type="molecule type" value="Genomic_DNA"/>
</dbReference>
<dbReference type="InterPro" id="IPR010095">
    <property type="entry name" value="Cas12f1-like_TNB"/>
</dbReference>
<organism evidence="3 4">
    <name type="scientific">Methanobrevibacter millerae</name>
    <dbReference type="NCBI Taxonomy" id="230361"/>
    <lineage>
        <taxon>Archaea</taxon>
        <taxon>Methanobacteriati</taxon>
        <taxon>Methanobacteriota</taxon>
        <taxon>Methanomada group</taxon>
        <taxon>Methanobacteria</taxon>
        <taxon>Methanobacteriales</taxon>
        <taxon>Methanobacteriaceae</taxon>
        <taxon>Methanobrevibacter</taxon>
    </lineage>
</organism>
<evidence type="ECO:0000313" key="3">
    <source>
        <dbReference type="EMBL" id="SDA62167.1"/>
    </source>
</evidence>
<dbReference type="RefSeq" id="WP_149732253.1">
    <property type="nucleotide sequence ID" value="NZ_FMXB01000014.1"/>
</dbReference>
<evidence type="ECO:0000313" key="4">
    <source>
        <dbReference type="Proteomes" id="UP000323439"/>
    </source>
</evidence>
<gene>
    <name evidence="3" type="ORF">SAMN02910315_01727</name>
</gene>
<sequence length="62" mass="6815">YFPSTQICSECGEKNENIAGIGNIGIREWDCPHCNAHHDRDVNASKNILKKGLEMAVGTTVQ</sequence>
<feature type="non-terminal residue" evidence="3">
    <location>
        <position position="1"/>
    </location>
</feature>
<keyword evidence="1 3" id="KW-0238">DNA-binding</keyword>
<dbReference type="AlphaFoldDB" id="A0A1G5WXE2"/>
<evidence type="ECO:0000259" key="2">
    <source>
        <dbReference type="Pfam" id="PF07282"/>
    </source>
</evidence>
<dbReference type="Pfam" id="PF07282">
    <property type="entry name" value="Cas12f1-like_TNB"/>
    <property type="match status" value="1"/>
</dbReference>
<proteinExistence type="predicted"/>